<dbReference type="PANTHER" id="PTHR46558:SF4">
    <property type="entry name" value="DNA-BIDING PHAGE PROTEIN"/>
    <property type="match status" value="1"/>
</dbReference>
<comment type="caution">
    <text evidence="3">The sequence shown here is derived from an EMBL/GenBank/DDBJ whole genome shotgun (WGS) entry which is preliminary data.</text>
</comment>
<dbReference type="InterPro" id="IPR001387">
    <property type="entry name" value="Cro/C1-type_HTH"/>
</dbReference>
<dbReference type="EMBL" id="JAHBFI010000013">
    <property type="protein sequence ID" value="MBZ5962571.1"/>
    <property type="molecule type" value="Genomic_DNA"/>
</dbReference>
<accession>A0A9Q3SYS9</accession>
<evidence type="ECO:0000313" key="3">
    <source>
        <dbReference type="EMBL" id="MBZ5962571.1"/>
    </source>
</evidence>
<sequence>MKFNTIQHILQTIRTRHNLTQVEFAEKIFVSRQTVSNWERGISTPPVTALTIIAKTFNMPLPEIVSALEGQQTDKAHTAERQLLVDAFLSLLFRHNGVYCDIDLIIQEAGIAHQHAIKLFNSPSAILQYIAKQIDAQVIAALSNSTATDPFEMIADYVLPVLYDNNHTLKILYTGHYANGEWLYFLKKVYIKWATPFFENYNLGTAPVSREFAIDLTVKTTLAIISTWLTQPIPTKPDDFRQTFLHLTHTPIAQIVSP</sequence>
<dbReference type="Pfam" id="PF01381">
    <property type="entry name" value="HTH_3"/>
    <property type="match status" value="1"/>
</dbReference>
<dbReference type="SUPFAM" id="SSF47413">
    <property type="entry name" value="lambda repressor-like DNA-binding domains"/>
    <property type="match status" value="1"/>
</dbReference>
<evidence type="ECO:0000313" key="4">
    <source>
        <dbReference type="Proteomes" id="UP000752647"/>
    </source>
</evidence>
<organism evidence="3 4">
    <name type="scientific">Leuconostoc gasicomitatum</name>
    <dbReference type="NCBI Taxonomy" id="115778"/>
    <lineage>
        <taxon>Bacteria</taxon>
        <taxon>Bacillati</taxon>
        <taxon>Bacillota</taxon>
        <taxon>Bacilli</taxon>
        <taxon>Lactobacillales</taxon>
        <taxon>Lactobacillaceae</taxon>
        <taxon>Leuconostoc</taxon>
        <taxon>Leuconostoc gelidum group</taxon>
    </lineage>
</organism>
<proteinExistence type="predicted"/>
<dbReference type="Proteomes" id="UP000752647">
    <property type="component" value="Unassembled WGS sequence"/>
</dbReference>
<protein>
    <submittedName>
        <fullName evidence="3">Helix-turn-helix transcriptional regulator</fullName>
    </submittedName>
</protein>
<feature type="domain" description="HTH cro/C1-type" evidence="2">
    <location>
        <begin position="10"/>
        <end position="64"/>
    </location>
</feature>
<evidence type="ECO:0000259" key="2">
    <source>
        <dbReference type="PROSITE" id="PS50943"/>
    </source>
</evidence>
<dbReference type="PROSITE" id="PS50943">
    <property type="entry name" value="HTH_CROC1"/>
    <property type="match status" value="1"/>
</dbReference>
<dbReference type="SMART" id="SM00530">
    <property type="entry name" value="HTH_XRE"/>
    <property type="match status" value="1"/>
</dbReference>
<keyword evidence="1" id="KW-0238">DNA-binding</keyword>
<dbReference type="Gene3D" id="1.10.260.40">
    <property type="entry name" value="lambda repressor-like DNA-binding domains"/>
    <property type="match status" value="1"/>
</dbReference>
<dbReference type="InterPro" id="IPR010982">
    <property type="entry name" value="Lambda_DNA-bd_dom_sf"/>
</dbReference>
<dbReference type="Gene3D" id="1.10.357.10">
    <property type="entry name" value="Tetracycline Repressor, domain 2"/>
    <property type="match status" value="1"/>
</dbReference>
<dbReference type="PANTHER" id="PTHR46558">
    <property type="entry name" value="TRACRIPTIONAL REGULATORY PROTEIN-RELATED-RELATED"/>
    <property type="match status" value="1"/>
</dbReference>
<evidence type="ECO:0000256" key="1">
    <source>
        <dbReference type="ARBA" id="ARBA00023125"/>
    </source>
</evidence>
<reference evidence="3" key="1">
    <citation type="submission" date="2021-05" db="EMBL/GenBank/DDBJ databases">
        <title>Pangenome of Leuconostoc gelidum warrants species status for Leuconostoc gelidum subsp. gasicomitatum.</title>
        <authorList>
            <person name="Johansson P."/>
            <person name="Sade E."/>
            <person name="Hultman J."/>
            <person name="Auvinen P."/>
            <person name="Bjorkroth J."/>
        </authorList>
    </citation>
    <scope>NUCLEOTIDE SEQUENCE</scope>
    <source>
        <strain evidence="3">A.21.4</strain>
    </source>
</reference>
<name>A0A9Q3SYS9_9LACO</name>
<dbReference type="AlphaFoldDB" id="A0A9Q3SYS9"/>
<dbReference type="RefSeq" id="WP_224144144.1">
    <property type="nucleotide sequence ID" value="NZ_CBCPIF010000001.1"/>
</dbReference>
<dbReference type="GO" id="GO:0003677">
    <property type="term" value="F:DNA binding"/>
    <property type="evidence" value="ECO:0007669"/>
    <property type="project" value="UniProtKB-KW"/>
</dbReference>
<dbReference type="CDD" id="cd00093">
    <property type="entry name" value="HTH_XRE"/>
    <property type="match status" value="1"/>
</dbReference>
<gene>
    <name evidence="3" type="ORF">KIJ12_05330</name>
</gene>